<evidence type="ECO:0000313" key="1">
    <source>
        <dbReference type="EMBL" id="PPJ56679.1"/>
    </source>
</evidence>
<comment type="caution">
    <text evidence="1">The sequence shown here is derived from an EMBL/GenBank/DDBJ whole genome shotgun (WGS) entry which is preliminary data.</text>
</comment>
<reference evidence="2" key="1">
    <citation type="journal article" date="2017" name="bioRxiv">
        <title>Conservation of a gene cluster reveals novel cercosporin biosynthetic mechanisms and extends production to the genus Colletotrichum.</title>
        <authorList>
            <person name="de Jonge R."/>
            <person name="Ebert M.K."/>
            <person name="Huitt-Roehl C.R."/>
            <person name="Pal P."/>
            <person name="Suttle J.C."/>
            <person name="Spanner R.E."/>
            <person name="Neubauer J.D."/>
            <person name="Jurick W.M.II."/>
            <person name="Stott K.A."/>
            <person name="Secor G.A."/>
            <person name="Thomma B.P.H.J."/>
            <person name="Van de Peer Y."/>
            <person name="Townsend C.A."/>
            <person name="Bolton M.D."/>
        </authorList>
    </citation>
    <scope>NUCLEOTIDE SEQUENCE [LARGE SCALE GENOMIC DNA]</scope>
    <source>
        <strain evidence="2">CBS538.71</strain>
    </source>
</reference>
<organism evidence="1 2">
    <name type="scientific">Cercospora berteroae</name>
    <dbReference type="NCBI Taxonomy" id="357750"/>
    <lineage>
        <taxon>Eukaryota</taxon>
        <taxon>Fungi</taxon>
        <taxon>Dikarya</taxon>
        <taxon>Ascomycota</taxon>
        <taxon>Pezizomycotina</taxon>
        <taxon>Dothideomycetes</taxon>
        <taxon>Dothideomycetidae</taxon>
        <taxon>Mycosphaerellales</taxon>
        <taxon>Mycosphaerellaceae</taxon>
        <taxon>Cercospora</taxon>
    </lineage>
</organism>
<dbReference type="Proteomes" id="UP000237631">
    <property type="component" value="Unassembled WGS sequence"/>
</dbReference>
<accession>A0A2S6CAC6</accession>
<dbReference type="AlphaFoldDB" id="A0A2S6CAC6"/>
<evidence type="ECO:0008006" key="3">
    <source>
        <dbReference type="Google" id="ProtNLM"/>
    </source>
</evidence>
<keyword evidence="2" id="KW-1185">Reference proteome</keyword>
<gene>
    <name evidence="1" type="ORF">CBER1_08733</name>
</gene>
<protein>
    <recommendedName>
        <fullName evidence="3">Fungal-type protein kinase domain-containing protein</fullName>
    </recommendedName>
</protein>
<dbReference type="EMBL" id="PNEN01000514">
    <property type="protein sequence ID" value="PPJ56679.1"/>
    <property type="molecule type" value="Genomic_DNA"/>
</dbReference>
<sequence length="219" mass="24967">MPPVTNIEETSTRRPWIAPLPIPVPRLDASDTIMIGHTISFAESKMTALWKATSHARLGLQDTIVKTFGSRGPAIVSEHLVREILALKRLTQAGCPHLPQYLVDVVSTSNPPDVEHTDPNFEPFVEHYVVTTKVRGRPLQDFSYGELMQHHVSLKRALDQMYASLWASGVRRGKISLRNIVYNVHQNRCYVVNFDDWESREKLHYEFDTWSPESSVYGD</sequence>
<proteinExistence type="predicted"/>
<evidence type="ECO:0000313" key="2">
    <source>
        <dbReference type="Proteomes" id="UP000237631"/>
    </source>
</evidence>
<name>A0A2S6CAC6_9PEZI</name>